<name>A0A1F5NZ16_9BACT</name>
<proteinExistence type="predicted"/>
<evidence type="ECO:0000256" key="1">
    <source>
        <dbReference type="SAM" id="Phobius"/>
    </source>
</evidence>
<keyword evidence="1" id="KW-0472">Membrane</keyword>
<organism evidence="2 3">
    <name type="scientific">Candidatus Doudnabacteria bacterium RIFCSPHIGHO2_01_FULL_49_9</name>
    <dbReference type="NCBI Taxonomy" id="1817827"/>
    <lineage>
        <taxon>Bacteria</taxon>
        <taxon>Candidatus Doudnaibacteriota</taxon>
    </lineage>
</organism>
<sequence length="92" mass="10315">MQIIDFGRSYLYSCAGVFMSVPWYKRRVLMVSSALALVILAFCLARDVRRDEWVWVIAEAAAFAGLVTFLVWGRRSSTSVGGSHRSLSISDH</sequence>
<evidence type="ECO:0000313" key="3">
    <source>
        <dbReference type="Proteomes" id="UP000176339"/>
    </source>
</evidence>
<keyword evidence="1" id="KW-0812">Transmembrane</keyword>
<dbReference type="Proteomes" id="UP000176339">
    <property type="component" value="Unassembled WGS sequence"/>
</dbReference>
<protein>
    <submittedName>
        <fullName evidence="2">Uncharacterized protein</fullName>
    </submittedName>
</protein>
<dbReference type="AlphaFoldDB" id="A0A1F5NZ16"/>
<dbReference type="EMBL" id="MFEN01000062">
    <property type="protein sequence ID" value="OGE82862.1"/>
    <property type="molecule type" value="Genomic_DNA"/>
</dbReference>
<reference evidence="2 3" key="1">
    <citation type="journal article" date="2016" name="Nat. Commun.">
        <title>Thousands of microbial genomes shed light on interconnected biogeochemical processes in an aquifer system.</title>
        <authorList>
            <person name="Anantharaman K."/>
            <person name="Brown C.T."/>
            <person name="Hug L.A."/>
            <person name="Sharon I."/>
            <person name="Castelle C.J."/>
            <person name="Probst A.J."/>
            <person name="Thomas B.C."/>
            <person name="Singh A."/>
            <person name="Wilkins M.J."/>
            <person name="Karaoz U."/>
            <person name="Brodie E.L."/>
            <person name="Williams K.H."/>
            <person name="Hubbard S.S."/>
            <person name="Banfield J.F."/>
        </authorList>
    </citation>
    <scope>NUCLEOTIDE SEQUENCE [LARGE SCALE GENOMIC DNA]</scope>
</reference>
<feature type="transmembrane region" description="Helical" evidence="1">
    <location>
        <begin position="53"/>
        <end position="72"/>
    </location>
</feature>
<accession>A0A1F5NZ16</accession>
<comment type="caution">
    <text evidence="2">The sequence shown here is derived from an EMBL/GenBank/DDBJ whole genome shotgun (WGS) entry which is preliminary data.</text>
</comment>
<keyword evidence="1" id="KW-1133">Transmembrane helix</keyword>
<evidence type="ECO:0000313" key="2">
    <source>
        <dbReference type="EMBL" id="OGE82862.1"/>
    </source>
</evidence>
<feature type="transmembrane region" description="Helical" evidence="1">
    <location>
        <begin position="28"/>
        <end position="47"/>
    </location>
</feature>
<gene>
    <name evidence="2" type="ORF">A2846_01290</name>
</gene>